<dbReference type="GO" id="GO:0000164">
    <property type="term" value="C:protein phosphatase type 1 complex"/>
    <property type="evidence" value="ECO:0007669"/>
    <property type="project" value="TreeGrafter"/>
</dbReference>
<sequence>MNNMIKKDKPENLDQYSLNDNHDQRNHGNYSYKTINCLVDRHHGWYTEMIPIDKQYYPYYKKHPCVYIVQTNYVTNKINNPINKSMKDNEKNLIEKSKLLSFINLSNHKMLKTYKTEKFRINLILRLRSIWSRSSLKSQQIESKHIHKSFTNHHQHQRQQHQQHHRHRRRHHHDHHHHHPHEHYQYQQLDKKDNNNQLINPHNNNNTQSISDTLNNSIKLKTVQTRHTTELSNQSNNNNIQILLSRQYHSESCLLYPYNMHNHIHNCLHIHYHLNLCSKSINKQINNNNNNIKKLSHQLSNIKLQSSYMKHSLTTNNICCLYTLNCVPSLECIAQPISTSKSIPVTSSSTASSSPSTTTSSSSSSYGQQQFNQSNYKCSNLPTTSIMLNRRNKKCKLISPFEKLKYHSFYRDTQCNLGKWIQQTLTCNDIDKKYLDNNKDQDNNTTNNNTTTNTTYNDNNYENKFDNDSMNKNHSNNQFIDITNYLNYGRLSDTFKHVHFADESTYSSLNSLSRSSSLCSSNYTNSSSSPQTSYTMNLNDSPEMNDNDDKNIVKQSISKDILFNHLEYQKKFPLKRTISSPKMNSNKTNTPFVTVNLFHNDIDLLETPLRVVNRLETEQKWVPTFPNPNQCINFNQRLIEQKVCLSQFTSQNLYSFNVQVKTIHNIQINHLDYKKEVKLRYTLDHWRTYTESLSLTCLDELTYLSIYNINHCIEINEGEIILSTIPLDTKFLQLEFAIVYRGNDFEYWDNNHSQNYICYPSTLY</sequence>
<dbReference type="InterPro" id="IPR005036">
    <property type="entry name" value="CBM21_dom"/>
</dbReference>
<evidence type="ECO:0000313" key="5">
    <source>
        <dbReference type="WBParaSite" id="Smp_340340.1"/>
    </source>
</evidence>
<feature type="region of interest" description="Disordered" evidence="2">
    <location>
        <begin position="519"/>
        <end position="550"/>
    </location>
</feature>
<feature type="compositionally biased region" description="Basic residues" evidence="2">
    <location>
        <begin position="149"/>
        <end position="181"/>
    </location>
</feature>
<feature type="compositionally biased region" description="Low complexity" evidence="2">
    <location>
        <begin position="342"/>
        <end position="365"/>
    </location>
</feature>
<feature type="region of interest" description="Disordered" evidence="2">
    <location>
        <begin position="435"/>
        <end position="458"/>
    </location>
</feature>
<protein>
    <submittedName>
        <fullName evidence="5">CBM21 domain-containing protein</fullName>
    </submittedName>
</protein>
<dbReference type="Gene3D" id="2.60.40.2440">
    <property type="entry name" value="Carbohydrate binding type-21 domain"/>
    <property type="match status" value="1"/>
</dbReference>
<dbReference type="PROSITE" id="PS51159">
    <property type="entry name" value="CBM21"/>
    <property type="match status" value="1"/>
</dbReference>
<feature type="domain" description="CBM21" evidence="3">
    <location>
        <begin position="635"/>
        <end position="759"/>
    </location>
</feature>
<accession>A0A5K4FBQ7</accession>
<reference evidence="5" key="2">
    <citation type="submission" date="2019-11" db="UniProtKB">
        <authorList>
            <consortium name="WormBaseParasite"/>
        </authorList>
    </citation>
    <scope>IDENTIFICATION</scope>
    <source>
        <strain evidence="5">Puerto Rican</strain>
    </source>
</reference>
<feature type="region of interest" description="Disordered" evidence="2">
    <location>
        <begin position="1"/>
        <end position="25"/>
    </location>
</feature>
<dbReference type="GO" id="GO:0005979">
    <property type="term" value="P:regulation of glycogen biosynthetic process"/>
    <property type="evidence" value="ECO:0007669"/>
    <property type="project" value="TreeGrafter"/>
</dbReference>
<dbReference type="PANTHER" id="PTHR12307:SF36">
    <property type="entry name" value="GLYCOGEN-BINDING SUBUNIT 76A"/>
    <property type="match status" value="1"/>
</dbReference>
<organism evidence="4 5">
    <name type="scientific">Schistosoma mansoni</name>
    <name type="common">Blood fluke</name>
    <dbReference type="NCBI Taxonomy" id="6183"/>
    <lineage>
        <taxon>Eukaryota</taxon>
        <taxon>Metazoa</taxon>
        <taxon>Spiralia</taxon>
        <taxon>Lophotrochozoa</taxon>
        <taxon>Platyhelminthes</taxon>
        <taxon>Trematoda</taxon>
        <taxon>Digenea</taxon>
        <taxon>Strigeidida</taxon>
        <taxon>Schistosomatoidea</taxon>
        <taxon>Schistosomatidae</taxon>
        <taxon>Schistosoma</taxon>
    </lineage>
</organism>
<name>A0A5K4FBQ7_SCHMA</name>
<evidence type="ECO:0000256" key="1">
    <source>
        <dbReference type="SAM" id="Coils"/>
    </source>
</evidence>
<dbReference type="InParanoid" id="A0A5K4FBQ7"/>
<dbReference type="Pfam" id="PF03370">
    <property type="entry name" value="CBM_21"/>
    <property type="match status" value="1"/>
</dbReference>
<feature type="compositionally biased region" description="Low complexity" evidence="2">
    <location>
        <begin position="519"/>
        <end position="534"/>
    </location>
</feature>
<dbReference type="Proteomes" id="UP000008854">
    <property type="component" value="Unassembled WGS sequence"/>
</dbReference>
<feature type="compositionally biased region" description="Polar residues" evidence="2">
    <location>
        <begin position="535"/>
        <end position="544"/>
    </location>
</feature>
<feature type="compositionally biased region" description="Basic and acidic residues" evidence="2">
    <location>
        <begin position="1"/>
        <end position="12"/>
    </location>
</feature>
<feature type="region of interest" description="Disordered" evidence="2">
    <location>
        <begin position="342"/>
        <end position="368"/>
    </location>
</feature>
<evidence type="ECO:0000313" key="4">
    <source>
        <dbReference type="Proteomes" id="UP000008854"/>
    </source>
</evidence>
<dbReference type="STRING" id="6183.A0A5K4FBQ7"/>
<dbReference type="GO" id="GO:2001069">
    <property type="term" value="F:glycogen binding"/>
    <property type="evidence" value="ECO:0007669"/>
    <property type="project" value="TreeGrafter"/>
</dbReference>
<dbReference type="InterPro" id="IPR050782">
    <property type="entry name" value="PP1_regulatory_subunit_3"/>
</dbReference>
<dbReference type="GO" id="GO:0008157">
    <property type="term" value="F:protein phosphatase 1 binding"/>
    <property type="evidence" value="ECO:0007669"/>
    <property type="project" value="TreeGrafter"/>
</dbReference>
<feature type="coiled-coil region" evidence="1">
    <location>
        <begin position="278"/>
        <end position="305"/>
    </location>
</feature>
<feature type="region of interest" description="Disordered" evidence="2">
    <location>
        <begin position="149"/>
        <end position="187"/>
    </location>
</feature>
<reference evidence="4" key="1">
    <citation type="journal article" date="2012" name="PLoS Negl. Trop. Dis.">
        <title>A systematically improved high quality genome and transcriptome of the human blood fluke Schistosoma mansoni.</title>
        <authorList>
            <person name="Protasio A.V."/>
            <person name="Tsai I.J."/>
            <person name="Babbage A."/>
            <person name="Nichol S."/>
            <person name="Hunt M."/>
            <person name="Aslett M.A."/>
            <person name="De Silva N."/>
            <person name="Velarde G.S."/>
            <person name="Anderson T.J."/>
            <person name="Clark R.C."/>
            <person name="Davidson C."/>
            <person name="Dillon G.P."/>
            <person name="Holroyd N.E."/>
            <person name="LoVerde P.T."/>
            <person name="Lloyd C."/>
            <person name="McQuillan J."/>
            <person name="Oliveira G."/>
            <person name="Otto T.D."/>
            <person name="Parker-Manuel S.J."/>
            <person name="Quail M.A."/>
            <person name="Wilson R.A."/>
            <person name="Zerlotini A."/>
            <person name="Dunne D.W."/>
            <person name="Berriman M."/>
        </authorList>
    </citation>
    <scope>NUCLEOTIDE SEQUENCE [LARGE SCALE GENOMIC DNA]</scope>
    <source>
        <strain evidence="4">Puerto Rican</strain>
    </source>
</reference>
<keyword evidence="1" id="KW-0175">Coiled coil</keyword>
<feature type="compositionally biased region" description="Low complexity" evidence="2">
    <location>
        <begin position="443"/>
        <end position="458"/>
    </location>
</feature>
<dbReference type="AlphaFoldDB" id="A0A5K4FBQ7"/>
<evidence type="ECO:0000256" key="2">
    <source>
        <dbReference type="SAM" id="MobiDB-lite"/>
    </source>
</evidence>
<dbReference type="PANTHER" id="PTHR12307">
    <property type="entry name" value="PROTEIN PHOSPHATASE 1 REGULATORY SUBUNIT"/>
    <property type="match status" value="1"/>
</dbReference>
<evidence type="ECO:0000259" key="3">
    <source>
        <dbReference type="PROSITE" id="PS51159"/>
    </source>
</evidence>
<proteinExistence type="predicted"/>
<keyword evidence="4" id="KW-1185">Reference proteome</keyword>
<dbReference type="WBParaSite" id="Smp_340340.1">
    <property type="protein sequence ID" value="Smp_340340.1"/>
    <property type="gene ID" value="Smp_340340"/>
</dbReference>
<dbReference type="InterPro" id="IPR038175">
    <property type="entry name" value="CBM21_dom_sf"/>
</dbReference>